<dbReference type="Pfam" id="PF04851">
    <property type="entry name" value="ResIII"/>
    <property type="match status" value="1"/>
</dbReference>
<dbReference type="GO" id="GO:0003677">
    <property type="term" value="F:DNA binding"/>
    <property type="evidence" value="ECO:0007669"/>
    <property type="project" value="InterPro"/>
</dbReference>
<dbReference type="GO" id="GO:0003723">
    <property type="term" value="F:RNA binding"/>
    <property type="evidence" value="ECO:0007669"/>
    <property type="project" value="UniProtKB-UniRule"/>
</dbReference>
<dbReference type="GO" id="GO:0030422">
    <property type="term" value="P:siRNA processing"/>
    <property type="evidence" value="ECO:0007669"/>
    <property type="project" value="TreeGrafter"/>
</dbReference>
<dbReference type="GO" id="GO:0005524">
    <property type="term" value="F:ATP binding"/>
    <property type="evidence" value="ECO:0007669"/>
    <property type="project" value="UniProtKB-KW"/>
</dbReference>
<evidence type="ECO:0000259" key="15">
    <source>
        <dbReference type="PROSITE" id="PS50137"/>
    </source>
</evidence>
<dbReference type="SMART" id="SM00490">
    <property type="entry name" value="HELICc"/>
    <property type="match status" value="1"/>
</dbReference>
<gene>
    <name evidence="19" type="ORF">g.12576</name>
</gene>
<keyword evidence="8" id="KW-0067">ATP-binding</keyword>
<feature type="domain" description="Helicase ATP-binding" evidence="17">
    <location>
        <begin position="58"/>
        <end position="253"/>
    </location>
</feature>
<dbReference type="PROSITE" id="PS00517">
    <property type="entry name" value="RNASE_3_1"/>
    <property type="match status" value="1"/>
</dbReference>
<accession>A0A6G1S7Q5</accession>
<dbReference type="SUPFAM" id="SSF54768">
    <property type="entry name" value="dsRNA-binding domain-like"/>
    <property type="match status" value="1"/>
</dbReference>
<keyword evidence="7" id="KW-0347">Helicase</keyword>
<dbReference type="SUPFAM" id="SSF52540">
    <property type="entry name" value="P-loop containing nucleoside triphosphate hydrolases"/>
    <property type="match status" value="1"/>
</dbReference>
<dbReference type="GO" id="GO:0005634">
    <property type="term" value="C:nucleus"/>
    <property type="evidence" value="ECO:0007669"/>
    <property type="project" value="TreeGrafter"/>
</dbReference>
<dbReference type="InterPro" id="IPR014001">
    <property type="entry name" value="Helicase_ATP-bd"/>
</dbReference>
<sequence length="1823" mass="205802">MVAGSEIDERFAGIRLEKQATTNSEVKGSGAKPINLILQDDNKPTTLPIKPRQYQVELYQQALKKNTIIYLGTGLGKTFIVVMLLKSPQIDEQIQKGRRVIFLAPTQDLVKQQAEYIYRQVSYKVKVYCGRTCNTGLHIDNWNKEVWDAELLKYEVLFMTPAILNQALAINALNWASIGLLIFDEVHHAASSKKELSGKKGGSQYSQILKHYSHMHYSASVGNPSTKFLGLTASLINNMPKDASAIKNGVLDLERKLFAECITDLSAIESKPKHVIWTYKKSEISMKNDTLIRLFCDYAKRYEDALETAKIDRMSALGPKNEEDKRVLAYHNRLKLASSGFSIKPKSFHKVLKQMAAIRANSGLWTLANICYNLVKAMDKHSKASCISDAIRPVYQEFGSILRKVLSAINDLMGANYTSLLLDYTQPKLLCLLEILQREHARMVDKTGPKETFSCIVFVKSRVEVVAICSWLIMVSQHIDGYDFIKANYAIGLSATMASKWACITRRKSTEQSLMLEDFRRGKLNVIVTTSVLEEGIDLPVCSTVIRYDTAETFRVYVQSRGRARQQESSFVVISELGKSRETEKALHGFYDVEALIRKIMKKDDQRTQVSLTEYRAPIVNTYGVSGSGGRWADCDHEDCFRIPEKSIHISPAVARAVLNRYFSLLSRRRPYLGGLQHELKQVCGVLFRMTIFFPSGCPAAVKESVSGRPRRTIGAAGSSAVIAAFDALYKAGEIDCHGVPVQFTEDNIDKLLADYNMAPDFSKLSKHLEGEKVERGGKCYHQYEWKLCHLNDYNIYQKKPTKNQLYKLYRIVFTRRNDQSVRQETVGYFENPTIGIIVDASQDHLANLPVTIWSHYGEFKVEYNLIDDGFEIDDKAHKAYLVYTMSLMGTFWNLQDLSLVSFPEKCLFYFVPLSTSTDDISKTRLRGNFYKRNGIGRGAIVQMNKSHTNEENSTKRFLVHEIRTDMNAHSRIPGCQETFKERLERQDIQVKDPNQPVVMVYPISKEFGRTSHGKQVRSNDRTQPVYYLSQCFECVSFEPHEAYQAYNLPEIAYQIYINVLVLDLEKRFKRATASNRSDKVEFGQQSWQIANYDANVNDDTMAVSQDNLNGDCNTSDQLKTIRGNTMANKPNQTKENRPKTTIQFDNSDLSSLSGAEPETSHYYVGDELGSTYVSSSVSDSSAPATRGRDVMPAKQTQFDGCSSDSVTSGQMYLQMANLGRPTIERINFTPLLSQPKPSSSNVSSILALPHKTLAHQQRIEEILRNFHTGMIDLHQFMGEEQVYERLGHKVDLNIKPPLKFDTRPTNKPAGDVPLSRAFIEAITTRKASSHANLEALENIGDSFLKYFTSVQLFKYLGGDDQLDEGRLTSARSRLISNEHFSHLAKKNELGYYAINHKFDRGILNAVLGSYKLPVDNSLRLKDLADMFESLIGACLVYGGEYEAILAIKWLGLGHIIRADAFTRFQRHGVAFSRHQRATALARVDADELKRCMMQVMRFQSIIKYKFNDASYLVQAFTHASEIPRCTDSYERLEFLGDAILDFLVTMTLYDAGINKDPGQMTSSRSALVNNCTFAKLAIKYKFDIFIRQKNQQLFDELNRVNESAKSDPELKFLDIVDFDRISKTLADVFEAVAGAIYLDSGCSLDTVFSIYYPMLKDLIDQEIREPTKNIIQQLYELFPGKDRVKFEFYKTTVGEDEDSVECAKCSIQGLDREFFGEGLNKRQARMRAIINAMENLPTPEEIYRLNEQWNALQPRREPRRGGFSRGGRRGGGRGGGGGQRGGQRRGPSGGQRGGPSGGQRGGYRGGPGGGYRGGCPPAGQRY</sequence>
<feature type="domain" description="RNase III" evidence="16">
    <location>
        <begin position="1496"/>
        <end position="1642"/>
    </location>
</feature>
<comment type="cofactor">
    <cofactor evidence="1">
        <name>Mn(2+)</name>
        <dbReference type="ChEBI" id="CHEBI:29035"/>
    </cofactor>
</comment>
<evidence type="ECO:0000256" key="3">
    <source>
        <dbReference type="ARBA" id="ARBA00022723"/>
    </source>
</evidence>
<dbReference type="PROSITE" id="PS50137">
    <property type="entry name" value="DS_RBD"/>
    <property type="match status" value="1"/>
</dbReference>
<evidence type="ECO:0000313" key="19">
    <source>
        <dbReference type="EMBL" id="MDE46251.1"/>
    </source>
</evidence>
<dbReference type="InterPro" id="IPR001650">
    <property type="entry name" value="Helicase_C-like"/>
</dbReference>
<proteinExistence type="predicted"/>
<feature type="compositionally biased region" description="Polar residues" evidence="14">
    <location>
        <begin position="1140"/>
        <end position="1154"/>
    </location>
</feature>
<evidence type="ECO:0000256" key="9">
    <source>
        <dbReference type="ARBA" id="ARBA00022842"/>
    </source>
</evidence>
<name>A0A6G1S7Q5_9ACAR</name>
<reference evidence="19" key="1">
    <citation type="submission" date="2018-10" db="EMBL/GenBank/DDBJ databases">
        <title>Transcriptome assembly of Aceria tosichella (Wheat curl mite) Type 2.</title>
        <authorList>
            <person name="Scully E.D."/>
            <person name="Geib S.M."/>
            <person name="Palmer N.A."/>
            <person name="Gupta A.K."/>
            <person name="Sarath G."/>
            <person name="Tatineni S."/>
        </authorList>
    </citation>
    <scope>NUCLEOTIDE SEQUENCE</scope>
    <source>
        <strain evidence="19">LincolnNE</strain>
    </source>
</reference>
<dbReference type="GO" id="GO:0005737">
    <property type="term" value="C:cytoplasm"/>
    <property type="evidence" value="ECO:0007669"/>
    <property type="project" value="TreeGrafter"/>
</dbReference>
<evidence type="ECO:0000256" key="2">
    <source>
        <dbReference type="ARBA" id="ARBA00001946"/>
    </source>
</evidence>
<feature type="domain" description="RNase III" evidence="16">
    <location>
        <begin position="1280"/>
        <end position="1440"/>
    </location>
</feature>
<dbReference type="EMBL" id="GGYP01001480">
    <property type="protein sequence ID" value="MDE46251.1"/>
    <property type="molecule type" value="Transcribed_RNA"/>
</dbReference>
<dbReference type="InterPro" id="IPR027417">
    <property type="entry name" value="P-loop_NTPase"/>
</dbReference>
<dbReference type="FunFam" id="1.10.1520.10:FF:000004">
    <property type="entry name" value="Endoribonuclease dicer-like 1"/>
    <property type="match status" value="1"/>
</dbReference>
<dbReference type="InterPro" id="IPR005034">
    <property type="entry name" value="Dicer_dimerisation"/>
</dbReference>
<dbReference type="PROSITE" id="PS51192">
    <property type="entry name" value="HELICASE_ATP_BIND_1"/>
    <property type="match status" value="1"/>
</dbReference>
<dbReference type="PANTHER" id="PTHR14950:SF37">
    <property type="entry name" value="ENDORIBONUCLEASE DICER"/>
    <property type="match status" value="1"/>
</dbReference>
<dbReference type="GO" id="GO:0046872">
    <property type="term" value="F:metal ion binding"/>
    <property type="evidence" value="ECO:0007669"/>
    <property type="project" value="UniProtKB-KW"/>
</dbReference>
<evidence type="ECO:0000256" key="10">
    <source>
        <dbReference type="ARBA" id="ARBA00022884"/>
    </source>
</evidence>
<dbReference type="PANTHER" id="PTHR14950">
    <property type="entry name" value="DICER-RELATED"/>
    <property type="match status" value="1"/>
</dbReference>
<dbReference type="InterPro" id="IPR038248">
    <property type="entry name" value="Dicer_dimer_sf"/>
</dbReference>
<evidence type="ECO:0000256" key="11">
    <source>
        <dbReference type="ARBA" id="ARBA00023158"/>
    </source>
</evidence>
<dbReference type="GO" id="GO:0031054">
    <property type="term" value="P:pre-miRNA processing"/>
    <property type="evidence" value="ECO:0007669"/>
    <property type="project" value="TreeGrafter"/>
</dbReference>
<dbReference type="SMART" id="SM00487">
    <property type="entry name" value="DEXDc"/>
    <property type="match status" value="1"/>
</dbReference>
<feature type="domain" description="DRBM" evidence="15">
    <location>
        <begin position="1670"/>
        <end position="1739"/>
    </location>
</feature>
<dbReference type="SUPFAM" id="SSF69065">
    <property type="entry name" value="RNase III domain-like"/>
    <property type="match status" value="2"/>
</dbReference>
<evidence type="ECO:0000259" key="16">
    <source>
        <dbReference type="PROSITE" id="PS50142"/>
    </source>
</evidence>
<dbReference type="PROSITE" id="PS50142">
    <property type="entry name" value="RNASE_3_2"/>
    <property type="match status" value="2"/>
</dbReference>
<dbReference type="Pfam" id="PF00636">
    <property type="entry name" value="Ribonuclease_3"/>
    <property type="match status" value="2"/>
</dbReference>
<evidence type="ECO:0000256" key="4">
    <source>
        <dbReference type="ARBA" id="ARBA00022737"/>
    </source>
</evidence>
<dbReference type="GO" id="GO:0006309">
    <property type="term" value="P:apoptotic DNA fragmentation"/>
    <property type="evidence" value="ECO:0007669"/>
    <property type="project" value="TreeGrafter"/>
</dbReference>
<dbReference type="Gene3D" id="1.10.1520.10">
    <property type="entry name" value="Ribonuclease III domain"/>
    <property type="match status" value="2"/>
</dbReference>
<evidence type="ECO:0000256" key="14">
    <source>
        <dbReference type="SAM" id="MobiDB-lite"/>
    </source>
</evidence>
<evidence type="ECO:0000256" key="6">
    <source>
        <dbReference type="ARBA" id="ARBA00022801"/>
    </source>
</evidence>
<feature type="compositionally biased region" description="Gly residues" evidence="14">
    <location>
        <begin position="1773"/>
        <end position="1782"/>
    </location>
</feature>
<keyword evidence="5" id="KW-0547">Nucleotide-binding</keyword>
<dbReference type="GO" id="GO:0004530">
    <property type="term" value="F:deoxyribonuclease I activity"/>
    <property type="evidence" value="ECO:0007669"/>
    <property type="project" value="TreeGrafter"/>
</dbReference>
<evidence type="ECO:0000256" key="13">
    <source>
        <dbReference type="PROSITE-ProRule" id="PRU00266"/>
    </source>
</evidence>
<dbReference type="Pfam" id="PF03368">
    <property type="entry name" value="Dicer_dimer"/>
    <property type="match status" value="1"/>
</dbReference>
<evidence type="ECO:0000256" key="7">
    <source>
        <dbReference type="ARBA" id="ARBA00022806"/>
    </source>
</evidence>
<organism evidence="19">
    <name type="scientific">Aceria tosichella</name>
    <name type="common">wheat curl mite</name>
    <dbReference type="NCBI Taxonomy" id="561515"/>
    <lineage>
        <taxon>Eukaryota</taxon>
        <taxon>Metazoa</taxon>
        <taxon>Ecdysozoa</taxon>
        <taxon>Arthropoda</taxon>
        <taxon>Chelicerata</taxon>
        <taxon>Arachnida</taxon>
        <taxon>Acari</taxon>
        <taxon>Acariformes</taxon>
        <taxon>Trombidiformes</taxon>
        <taxon>Prostigmata</taxon>
        <taxon>Eupodina</taxon>
        <taxon>Eriophyoidea</taxon>
        <taxon>Eriophyidae</taxon>
        <taxon>Eriophyinae</taxon>
        <taxon>Aceriini</taxon>
        <taxon>Aceria</taxon>
    </lineage>
</organism>
<dbReference type="PROSITE" id="PS51194">
    <property type="entry name" value="HELICASE_CTER"/>
    <property type="match status" value="1"/>
</dbReference>
<evidence type="ECO:0000256" key="12">
    <source>
        <dbReference type="ARBA" id="ARBA00023211"/>
    </source>
</evidence>
<dbReference type="SMART" id="SM00535">
    <property type="entry name" value="RIBOc"/>
    <property type="match status" value="2"/>
</dbReference>
<evidence type="ECO:0000256" key="8">
    <source>
        <dbReference type="ARBA" id="ARBA00022840"/>
    </source>
</evidence>
<dbReference type="Gene3D" id="3.30.160.380">
    <property type="entry name" value="Dicer dimerisation domain"/>
    <property type="match status" value="1"/>
</dbReference>
<dbReference type="GO" id="GO:0004525">
    <property type="term" value="F:ribonuclease III activity"/>
    <property type="evidence" value="ECO:0007669"/>
    <property type="project" value="InterPro"/>
</dbReference>
<evidence type="ECO:0000259" key="18">
    <source>
        <dbReference type="PROSITE" id="PS51194"/>
    </source>
</evidence>
<dbReference type="InterPro" id="IPR014720">
    <property type="entry name" value="dsRBD_dom"/>
</dbReference>
<feature type="region of interest" description="Disordered" evidence="14">
    <location>
        <begin position="1754"/>
        <end position="1823"/>
    </location>
</feature>
<feature type="region of interest" description="Disordered" evidence="14">
    <location>
        <begin position="1124"/>
        <end position="1158"/>
    </location>
</feature>
<dbReference type="CDD" id="cd00593">
    <property type="entry name" value="RIBOc"/>
    <property type="match status" value="2"/>
</dbReference>
<dbReference type="InterPro" id="IPR000999">
    <property type="entry name" value="RNase_III_dom"/>
</dbReference>
<comment type="cofactor">
    <cofactor evidence="2">
        <name>Mg(2+)</name>
        <dbReference type="ChEBI" id="CHEBI:18420"/>
    </cofactor>
</comment>
<dbReference type="Gene3D" id="3.40.50.300">
    <property type="entry name" value="P-loop containing nucleotide triphosphate hydrolases"/>
    <property type="match status" value="2"/>
</dbReference>
<protein>
    <submittedName>
        <fullName evidence="19">Endoribonuclease Dicer 2</fullName>
    </submittedName>
</protein>
<evidence type="ECO:0000259" key="17">
    <source>
        <dbReference type="PROSITE" id="PS51192"/>
    </source>
</evidence>
<keyword evidence="4" id="KW-0677">Repeat</keyword>
<keyword evidence="3" id="KW-0479">Metal-binding</keyword>
<dbReference type="GO" id="GO:0004386">
    <property type="term" value="F:helicase activity"/>
    <property type="evidence" value="ECO:0007669"/>
    <property type="project" value="UniProtKB-KW"/>
</dbReference>
<keyword evidence="11" id="KW-0943">RNA-mediated gene silencing</keyword>
<feature type="compositionally biased region" description="Gly residues" evidence="14">
    <location>
        <begin position="1788"/>
        <end position="1814"/>
    </location>
</feature>
<feature type="domain" description="Helicase C-terminal" evidence="18">
    <location>
        <begin position="428"/>
        <end position="616"/>
    </location>
</feature>
<keyword evidence="6" id="KW-0378">Hydrolase</keyword>
<dbReference type="InterPro" id="IPR036389">
    <property type="entry name" value="RNase_III_sf"/>
</dbReference>
<keyword evidence="10 13" id="KW-0694">RNA-binding</keyword>
<dbReference type="InterPro" id="IPR006935">
    <property type="entry name" value="Helicase/UvrB_N"/>
</dbReference>
<evidence type="ECO:0000256" key="5">
    <source>
        <dbReference type="ARBA" id="ARBA00022741"/>
    </source>
</evidence>
<evidence type="ECO:0000256" key="1">
    <source>
        <dbReference type="ARBA" id="ARBA00001936"/>
    </source>
</evidence>
<keyword evidence="9" id="KW-0460">Magnesium</keyword>
<keyword evidence="12" id="KW-0464">Manganese</keyword>
<dbReference type="Pfam" id="PF00271">
    <property type="entry name" value="Helicase_C"/>
    <property type="match status" value="1"/>
</dbReference>